<dbReference type="PANTHER" id="PTHR34295">
    <property type="entry name" value="BIOTIN TRANSPORTER BIOY"/>
    <property type="match status" value="1"/>
</dbReference>
<keyword evidence="4 8" id="KW-1003">Cell membrane</keyword>
<comment type="similarity">
    <text evidence="2 8">Belongs to the BioY family.</text>
</comment>
<keyword evidence="11" id="KW-1185">Reference proteome</keyword>
<keyword evidence="3 8" id="KW-0813">Transport</keyword>
<dbReference type="PIRSF" id="PIRSF016661">
    <property type="entry name" value="BioY"/>
    <property type="match status" value="1"/>
</dbReference>
<dbReference type="Proteomes" id="UP000301475">
    <property type="component" value="Chromosome"/>
</dbReference>
<evidence type="ECO:0000256" key="8">
    <source>
        <dbReference type="PIRNR" id="PIRNR016661"/>
    </source>
</evidence>
<evidence type="ECO:0000256" key="6">
    <source>
        <dbReference type="ARBA" id="ARBA00022989"/>
    </source>
</evidence>
<name>A0A4V1G504_9FIRM</name>
<evidence type="ECO:0000256" key="4">
    <source>
        <dbReference type="ARBA" id="ARBA00022475"/>
    </source>
</evidence>
<evidence type="ECO:0000256" key="3">
    <source>
        <dbReference type="ARBA" id="ARBA00022448"/>
    </source>
</evidence>
<proteinExistence type="inferred from homology"/>
<dbReference type="AlphaFoldDB" id="A0A4V1G504"/>
<evidence type="ECO:0000256" key="1">
    <source>
        <dbReference type="ARBA" id="ARBA00004651"/>
    </source>
</evidence>
<reference evidence="10 11" key="1">
    <citation type="submission" date="2019-04" db="EMBL/GenBank/DDBJ databases">
        <authorList>
            <person name="Embree M."/>
            <person name="Gaffney J.R."/>
        </authorList>
    </citation>
    <scope>NUCLEOTIDE SEQUENCE [LARGE SCALE GENOMIC DNA]</scope>
    <source>
        <strain evidence="10 11">JE7A12</strain>
    </source>
</reference>
<evidence type="ECO:0000256" key="9">
    <source>
        <dbReference type="SAM" id="Phobius"/>
    </source>
</evidence>
<feature type="transmembrane region" description="Helical" evidence="9">
    <location>
        <begin position="174"/>
        <end position="201"/>
    </location>
</feature>
<dbReference type="GO" id="GO:0005886">
    <property type="term" value="C:plasma membrane"/>
    <property type="evidence" value="ECO:0007669"/>
    <property type="project" value="UniProtKB-SubCell"/>
</dbReference>
<feature type="transmembrane region" description="Helical" evidence="9">
    <location>
        <begin position="142"/>
        <end position="168"/>
    </location>
</feature>
<sequence length="212" mass="22697">MLTIINIKVDNTIIMSYNTPCDIHRGYFFMKNNKIFDMVVCALFAAICCIFSIITIPIGVVPVSLGILAVVFTAVVLGPVKGLISVVVYLLLGLFLPLFSGGQTGLSTYANITGGYVWSYLIVVVVVGLICKIPTKNKALEIVISILACAVGVVICYTCGTIQFMAITKYDLNASLAACVIPFLPFDAIKCVIAGVVGPLLKIALRKSGYMK</sequence>
<evidence type="ECO:0000313" key="11">
    <source>
        <dbReference type="Proteomes" id="UP000301475"/>
    </source>
</evidence>
<dbReference type="EMBL" id="CP039381">
    <property type="protein sequence ID" value="QCT06533.1"/>
    <property type="molecule type" value="Genomic_DNA"/>
</dbReference>
<evidence type="ECO:0000256" key="2">
    <source>
        <dbReference type="ARBA" id="ARBA00010692"/>
    </source>
</evidence>
<evidence type="ECO:0000256" key="5">
    <source>
        <dbReference type="ARBA" id="ARBA00022692"/>
    </source>
</evidence>
<dbReference type="Gene3D" id="1.10.1760.20">
    <property type="match status" value="1"/>
</dbReference>
<organism evidence="10 11">
    <name type="scientific">Ruminococcus bovis</name>
    <dbReference type="NCBI Taxonomy" id="2564099"/>
    <lineage>
        <taxon>Bacteria</taxon>
        <taxon>Bacillati</taxon>
        <taxon>Bacillota</taxon>
        <taxon>Clostridia</taxon>
        <taxon>Eubacteriales</taxon>
        <taxon>Oscillospiraceae</taxon>
        <taxon>Ruminococcus</taxon>
    </lineage>
</organism>
<comment type="subcellular location">
    <subcellularLocation>
        <location evidence="1 8">Cell membrane</location>
        <topology evidence="1 8">Multi-pass membrane protein</topology>
    </subcellularLocation>
</comment>
<evidence type="ECO:0000313" key="10">
    <source>
        <dbReference type="EMBL" id="QCT06533.1"/>
    </source>
</evidence>
<feature type="transmembrane region" description="Helical" evidence="9">
    <location>
        <begin position="108"/>
        <end position="130"/>
    </location>
</feature>
<dbReference type="GO" id="GO:0015225">
    <property type="term" value="F:biotin transmembrane transporter activity"/>
    <property type="evidence" value="ECO:0007669"/>
    <property type="project" value="UniProtKB-UniRule"/>
</dbReference>
<keyword evidence="6 9" id="KW-1133">Transmembrane helix</keyword>
<accession>A0A4V1G504</accession>
<dbReference type="InterPro" id="IPR003784">
    <property type="entry name" value="BioY"/>
</dbReference>
<evidence type="ECO:0000256" key="7">
    <source>
        <dbReference type="ARBA" id="ARBA00023136"/>
    </source>
</evidence>
<feature type="transmembrane region" description="Helical" evidence="9">
    <location>
        <begin position="35"/>
        <end position="54"/>
    </location>
</feature>
<keyword evidence="7 8" id="KW-0472">Membrane</keyword>
<dbReference type="PANTHER" id="PTHR34295:SF4">
    <property type="entry name" value="BIOTIN TRANSPORTER BIOY-RELATED"/>
    <property type="match status" value="1"/>
</dbReference>
<feature type="transmembrane region" description="Helical" evidence="9">
    <location>
        <begin position="60"/>
        <end position="77"/>
    </location>
</feature>
<dbReference type="KEGG" id="ruj:E5Z56_03785"/>
<protein>
    <recommendedName>
        <fullName evidence="8">Biotin transporter</fullName>
    </recommendedName>
</protein>
<gene>
    <name evidence="10" type="ORF">E5Z56_03785</name>
</gene>
<dbReference type="Pfam" id="PF02632">
    <property type="entry name" value="BioY"/>
    <property type="match status" value="1"/>
</dbReference>
<feature type="transmembrane region" description="Helical" evidence="9">
    <location>
        <begin position="84"/>
        <end position="102"/>
    </location>
</feature>
<keyword evidence="5 9" id="KW-0812">Transmembrane</keyword>